<dbReference type="GO" id="GO:0005868">
    <property type="term" value="C:cytoplasmic dynein complex"/>
    <property type="evidence" value="ECO:0007669"/>
    <property type="project" value="TreeGrafter"/>
</dbReference>
<dbReference type="Pfam" id="PF03645">
    <property type="entry name" value="Tctex-1"/>
    <property type="match status" value="1"/>
</dbReference>
<dbReference type="GO" id="GO:0007018">
    <property type="term" value="P:microtubule-based movement"/>
    <property type="evidence" value="ECO:0007669"/>
    <property type="project" value="TreeGrafter"/>
</dbReference>
<accession>K1RFR2</accession>
<dbReference type="PANTHER" id="PTHR21255:SF23">
    <property type="entry name" value="DYNEIN LIGHT CHAIN"/>
    <property type="match status" value="1"/>
</dbReference>
<dbReference type="GO" id="GO:0045505">
    <property type="term" value="F:dynein intermediate chain binding"/>
    <property type="evidence" value="ECO:0007669"/>
    <property type="project" value="TreeGrafter"/>
</dbReference>
<protein>
    <submittedName>
        <fullName evidence="2">Tctex1 domain-containing protein 1</fullName>
    </submittedName>
</protein>
<dbReference type="Gene3D" id="3.30.1140.40">
    <property type="entry name" value="Tctex-1"/>
    <property type="match status" value="1"/>
</dbReference>
<dbReference type="PANTHER" id="PTHR21255">
    <property type="entry name" value="T-COMPLEX-ASSOCIATED-TESTIS-EXPRESSED 1/ DYNEIN LIGHT CHAIN"/>
    <property type="match status" value="1"/>
</dbReference>
<reference evidence="2" key="1">
    <citation type="journal article" date="2012" name="Nature">
        <title>The oyster genome reveals stress adaptation and complexity of shell formation.</title>
        <authorList>
            <person name="Zhang G."/>
            <person name="Fang X."/>
            <person name="Guo X."/>
            <person name="Li L."/>
            <person name="Luo R."/>
            <person name="Xu F."/>
            <person name="Yang P."/>
            <person name="Zhang L."/>
            <person name="Wang X."/>
            <person name="Qi H."/>
            <person name="Xiong Z."/>
            <person name="Que H."/>
            <person name="Xie Y."/>
            <person name="Holland P.W."/>
            <person name="Paps J."/>
            <person name="Zhu Y."/>
            <person name="Wu F."/>
            <person name="Chen Y."/>
            <person name="Wang J."/>
            <person name="Peng C."/>
            <person name="Meng J."/>
            <person name="Yang L."/>
            <person name="Liu J."/>
            <person name="Wen B."/>
            <person name="Zhang N."/>
            <person name="Huang Z."/>
            <person name="Zhu Q."/>
            <person name="Feng Y."/>
            <person name="Mount A."/>
            <person name="Hedgecock D."/>
            <person name="Xu Z."/>
            <person name="Liu Y."/>
            <person name="Domazet-Loso T."/>
            <person name="Du Y."/>
            <person name="Sun X."/>
            <person name="Zhang S."/>
            <person name="Liu B."/>
            <person name="Cheng P."/>
            <person name="Jiang X."/>
            <person name="Li J."/>
            <person name="Fan D."/>
            <person name="Wang W."/>
            <person name="Fu W."/>
            <person name="Wang T."/>
            <person name="Wang B."/>
            <person name="Zhang J."/>
            <person name="Peng Z."/>
            <person name="Li Y."/>
            <person name="Li N."/>
            <person name="Wang J."/>
            <person name="Chen M."/>
            <person name="He Y."/>
            <person name="Tan F."/>
            <person name="Song X."/>
            <person name="Zheng Q."/>
            <person name="Huang R."/>
            <person name="Yang H."/>
            <person name="Du X."/>
            <person name="Chen L."/>
            <person name="Yang M."/>
            <person name="Gaffney P.M."/>
            <person name="Wang S."/>
            <person name="Luo L."/>
            <person name="She Z."/>
            <person name="Ming Y."/>
            <person name="Huang W."/>
            <person name="Zhang S."/>
            <person name="Huang B."/>
            <person name="Zhang Y."/>
            <person name="Qu T."/>
            <person name="Ni P."/>
            <person name="Miao G."/>
            <person name="Wang J."/>
            <person name="Wang Q."/>
            <person name="Steinberg C.E."/>
            <person name="Wang H."/>
            <person name="Li N."/>
            <person name="Qian L."/>
            <person name="Zhang G."/>
            <person name="Li Y."/>
            <person name="Yang H."/>
            <person name="Liu X."/>
            <person name="Wang J."/>
            <person name="Yin Y."/>
            <person name="Wang J."/>
        </authorList>
    </citation>
    <scope>NUCLEOTIDE SEQUENCE [LARGE SCALE GENOMIC DNA]</scope>
    <source>
        <strain evidence="2">05x7-T-G4-1.051#20</strain>
    </source>
</reference>
<dbReference type="AlphaFoldDB" id="K1RFR2"/>
<dbReference type="CDD" id="cd21451">
    <property type="entry name" value="DLC-like_TCTEX1D"/>
    <property type="match status" value="1"/>
</dbReference>
<dbReference type="EMBL" id="JH818873">
    <property type="protein sequence ID" value="EKC40220.1"/>
    <property type="molecule type" value="Genomic_DNA"/>
</dbReference>
<proteinExistence type="inferred from homology"/>
<dbReference type="InterPro" id="IPR005334">
    <property type="entry name" value="Tctex-1-like"/>
</dbReference>
<name>K1RFR2_MAGGI</name>
<comment type="similarity">
    <text evidence="1">Belongs to the dynein light chain Tctex-type family.</text>
</comment>
<sequence length="238" mass="26659">MVESWPVFEKGQGYIRPVRTALVCSGALADASNREQKQIHTWGGFSFKKITSALSMSRRLSNFPRSDASTPGRKARGSIAAAKFYHTKTGSGQINDPGGALEITSLGERSNDMPKKSYRIENTYKLEPDEDKVFRVCDVEKLAEGVLAEHLSKVEYDPVTCRDVSQTVAIDILERVKQMGFKRYKIITNVSIGSLREKPGMQFGSRCLWNKNTDNFVSVKYSNTSIFAVAMIYGLYFE</sequence>
<evidence type="ECO:0000313" key="2">
    <source>
        <dbReference type="EMBL" id="EKC40220.1"/>
    </source>
</evidence>
<organism evidence="2">
    <name type="scientific">Magallana gigas</name>
    <name type="common">Pacific oyster</name>
    <name type="synonym">Crassostrea gigas</name>
    <dbReference type="NCBI Taxonomy" id="29159"/>
    <lineage>
        <taxon>Eukaryota</taxon>
        <taxon>Metazoa</taxon>
        <taxon>Spiralia</taxon>
        <taxon>Lophotrochozoa</taxon>
        <taxon>Mollusca</taxon>
        <taxon>Bivalvia</taxon>
        <taxon>Autobranchia</taxon>
        <taxon>Pteriomorphia</taxon>
        <taxon>Ostreida</taxon>
        <taxon>Ostreoidea</taxon>
        <taxon>Ostreidae</taxon>
        <taxon>Magallana</taxon>
    </lineage>
</organism>
<evidence type="ECO:0000256" key="1">
    <source>
        <dbReference type="ARBA" id="ARBA00005361"/>
    </source>
</evidence>
<dbReference type="HOGENOM" id="CLU_1175079_0_0_1"/>
<gene>
    <name evidence="2" type="ORF">CGI_10027869</name>
</gene>
<dbReference type="InParanoid" id="K1RFR2"/>
<dbReference type="InterPro" id="IPR038586">
    <property type="entry name" value="Tctex-1-like_sf"/>
</dbReference>
<dbReference type="GO" id="GO:0005737">
    <property type="term" value="C:cytoplasm"/>
    <property type="evidence" value="ECO:0007669"/>
    <property type="project" value="TreeGrafter"/>
</dbReference>